<dbReference type="EMBL" id="BABT02000129">
    <property type="protein sequence ID" value="GAA97598.1"/>
    <property type="molecule type" value="Genomic_DNA"/>
</dbReference>
<keyword evidence="2" id="KW-1185">Reference proteome</keyword>
<dbReference type="InParanoid" id="G7E438"/>
<dbReference type="Proteomes" id="UP000009131">
    <property type="component" value="Unassembled WGS sequence"/>
</dbReference>
<reference evidence="1 2" key="2">
    <citation type="journal article" date="2012" name="Open Biol.">
        <title>Characteristics of nucleosomes and linker DNA regions on the genome of the basidiomycete Mixia osmundae revealed by mono- and dinucleosome mapping.</title>
        <authorList>
            <person name="Nishida H."/>
            <person name="Kondo S."/>
            <person name="Matsumoto T."/>
            <person name="Suzuki Y."/>
            <person name="Yoshikawa H."/>
            <person name="Taylor T.D."/>
            <person name="Sugiyama J."/>
        </authorList>
    </citation>
    <scope>NUCLEOTIDE SEQUENCE [LARGE SCALE GENOMIC DNA]</scope>
    <source>
        <strain evidence="2">CBS 9802 / IAM 14324 / JCM 22182 / KY 12970</strain>
    </source>
</reference>
<comment type="caution">
    <text evidence="1">The sequence shown here is derived from an EMBL/GenBank/DDBJ whole genome shotgun (WGS) entry which is preliminary data.</text>
</comment>
<dbReference type="HOGENOM" id="CLU_1949349_0_0_1"/>
<proteinExistence type="predicted"/>
<accession>G7E438</accession>
<evidence type="ECO:0000313" key="1">
    <source>
        <dbReference type="EMBL" id="GAA97598.1"/>
    </source>
</evidence>
<dbReference type="RefSeq" id="XP_014568256.1">
    <property type="nucleotide sequence ID" value="XM_014712770.1"/>
</dbReference>
<sequence>MVLALLAPGALGSPMNVKQEGYASGKALTAKYDMYPGDTSDFNQAHFTFQLAWDSAYASALHMQQKLTGLSDDTTMAPCLAAMMIMTGSSAVRLRSLMAVSRTLDGLIGTLLDRIQMLPSAFHTRLTAH</sequence>
<gene>
    <name evidence="1" type="primary">Mo04276</name>
    <name evidence="1" type="ORF">E5Q_04276</name>
</gene>
<name>G7E438_MIXOS</name>
<reference evidence="1 2" key="1">
    <citation type="journal article" date="2011" name="J. Gen. Appl. Microbiol.">
        <title>Draft genome sequencing of the enigmatic basidiomycete Mixia osmundae.</title>
        <authorList>
            <person name="Nishida H."/>
            <person name="Nagatsuka Y."/>
            <person name="Sugiyama J."/>
        </authorList>
    </citation>
    <scope>NUCLEOTIDE SEQUENCE [LARGE SCALE GENOMIC DNA]</scope>
    <source>
        <strain evidence="2">CBS 9802 / IAM 14324 / JCM 22182 / KY 12970</strain>
    </source>
</reference>
<protein>
    <submittedName>
        <fullName evidence="1">Uncharacterized protein</fullName>
    </submittedName>
</protein>
<evidence type="ECO:0000313" key="2">
    <source>
        <dbReference type="Proteomes" id="UP000009131"/>
    </source>
</evidence>
<dbReference type="AlphaFoldDB" id="G7E438"/>
<organism evidence="1 2">
    <name type="scientific">Mixia osmundae (strain CBS 9802 / IAM 14324 / JCM 22182 / KY 12970)</name>
    <dbReference type="NCBI Taxonomy" id="764103"/>
    <lineage>
        <taxon>Eukaryota</taxon>
        <taxon>Fungi</taxon>
        <taxon>Dikarya</taxon>
        <taxon>Basidiomycota</taxon>
        <taxon>Pucciniomycotina</taxon>
        <taxon>Mixiomycetes</taxon>
        <taxon>Mixiales</taxon>
        <taxon>Mixiaceae</taxon>
        <taxon>Mixia</taxon>
    </lineage>
</organism>